<dbReference type="InterPro" id="IPR036291">
    <property type="entry name" value="NAD(P)-bd_dom_sf"/>
</dbReference>
<dbReference type="InterPro" id="IPR020843">
    <property type="entry name" value="ER"/>
</dbReference>
<name>A0AAU9J0B9_9CILI</name>
<dbReference type="PANTHER" id="PTHR48106:SF18">
    <property type="entry name" value="QUINONE OXIDOREDUCTASE PIG3"/>
    <property type="match status" value="1"/>
</dbReference>
<sequence>MKAIRILKRRSVPIMDSIPIPSPMSREVLVKMEYSAINPADLATLVGAYDEKSEYPVTLGLEGSGRIESVGQELDARLIGRRIAGYFRIGSWSQFAISNLWHEIPDDLSSEQAAGIMVNPLTAISILNLVGDQGSFIVTAAMSSLGKILIKLGLTQGKRPIGIIRKSSQIEELKQLGLENVLDSSSKDFPKKLKEVSEKEKPSFAIDFIGSTITNSLLKVLQPDGTVIIVGNLSAKPCEKVDLTNLILESKKIKGFHLNDYKDNLGNWESILRQNYSLFVPKIASIKNWTNFQEAITEYRGSLSSGKILLKIE</sequence>
<evidence type="ECO:0000313" key="4">
    <source>
        <dbReference type="EMBL" id="CAG9319716.1"/>
    </source>
</evidence>
<dbReference type="SUPFAM" id="SSF50129">
    <property type="entry name" value="GroES-like"/>
    <property type="match status" value="1"/>
</dbReference>
<dbReference type="AlphaFoldDB" id="A0AAU9J0B9"/>
<protein>
    <recommendedName>
        <fullName evidence="3">Enoyl reductase (ER) domain-containing protein</fullName>
    </recommendedName>
</protein>
<dbReference type="GO" id="GO:0016651">
    <property type="term" value="F:oxidoreductase activity, acting on NAD(P)H"/>
    <property type="evidence" value="ECO:0007669"/>
    <property type="project" value="TreeGrafter"/>
</dbReference>
<evidence type="ECO:0000256" key="1">
    <source>
        <dbReference type="ARBA" id="ARBA00022857"/>
    </source>
</evidence>
<dbReference type="InterPro" id="IPR013154">
    <property type="entry name" value="ADH-like_N"/>
</dbReference>
<reference evidence="4" key="1">
    <citation type="submission" date="2021-09" db="EMBL/GenBank/DDBJ databases">
        <authorList>
            <consortium name="AG Swart"/>
            <person name="Singh M."/>
            <person name="Singh A."/>
            <person name="Seah K."/>
            <person name="Emmerich C."/>
        </authorList>
    </citation>
    <scope>NUCLEOTIDE SEQUENCE</scope>
    <source>
        <strain evidence="4">ATCC30299</strain>
    </source>
</reference>
<dbReference type="SMART" id="SM00829">
    <property type="entry name" value="PKS_ER"/>
    <property type="match status" value="1"/>
</dbReference>
<proteinExistence type="predicted"/>
<keyword evidence="1" id="KW-0521">NADP</keyword>
<dbReference type="InterPro" id="IPR013149">
    <property type="entry name" value="ADH-like_C"/>
</dbReference>
<feature type="domain" description="Enoyl reductase (ER)" evidence="3">
    <location>
        <begin position="5"/>
        <end position="310"/>
    </location>
</feature>
<dbReference type="Pfam" id="PF00107">
    <property type="entry name" value="ADH_zinc_N"/>
    <property type="match status" value="1"/>
</dbReference>
<evidence type="ECO:0000256" key="2">
    <source>
        <dbReference type="ARBA" id="ARBA00023002"/>
    </source>
</evidence>
<dbReference type="SUPFAM" id="SSF51735">
    <property type="entry name" value="NAD(P)-binding Rossmann-fold domains"/>
    <property type="match status" value="1"/>
</dbReference>
<dbReference type="EMBL" id="CAJZBQ010000023">
    <property type="protein sequence ID" value="CAG9319716.1"/>
    <property type="molecule type" value="Genomic_DNA"/>
</dbReference>
<organism evidence="4 5">
    <name type="scientific">Blepharisma stoltei</name>
    <dbReference type="NCBI Taxonomy" id="1481888"/>
    <lineage>
        <taxon>Eukaryota</taxon>
        <taxon>Sar</taxon>
        <taxon>Alveolata</taxon>
        <taxon>Ciliophora</taxon>
        <taxon>Postciliodesmatophora</taxon>
        <taxon>Heterotrichea</taxon>
        <taxon>Heterotrichida</taxon>
        <taxon>Blepharismidae</taxon>
        <taxon>Blepharisma</taxon>
    </lineage>
</organism>
<gene>
    <name evidence="4" type="ORF">BSTOLATCC_MIC24265</name>
</gene>
<keyword evidence="2" id="KW-0560">Oxidoreductase</keyword>
<dbReference type="GO" id="GO:0070402">
    <property type="term" value="F:NADPH binding"/>
    <property type="evidence" value="ECO:0007669"/>
    <property type="project" value="TreeGrafter"/>
</dbReference>
<dbReference type="Pfam" id="PF08240">
    <property type="entry name" value="ADH_N"/>
    <property type="match status" value="1"/>
</dbReference>
<dbReference type="Proteomes" id="UP001162131">
    <property type="component" value="Unassembled WGS sequence"/>
</dbReference>
<dbReference type="PANTHER" id="PTHR48106">
    <property type="entry name" value="QUINONE OXIDOREDUCTASE PIG3-RELATED"/>
    <property type="match status" value="1"/>
</dbReference>
<evidence type="ECO:0000259" key="3">
    <source>
        <dbReference type="SMART" id="SM00829"/>
    </source>
</evidence>
<evidence type="ECO:0000313" key="5">
    <source>
        <dbReference type="Proteomes" id="UP001162131"/>
    </source>
</evidence>
<keyword evidence="5" id="KW-1185">Reference proteome</keyword>
<dbReference type="InterPro" id="IPR011032">
    <property type="entry name" value="GroES-like_sf"/>
</dbReference>
<comment type="caution">
    <text evidence="4">The sequence shown here is derived from an EMBL/GenBank/DDBJ whole genome shotgun (WGS) entry which is preliminary data.</text>
</comment>
<dbReference type="Gene3D" id="3.90.180.10">
    <property type="entry name" value="Medium-chain alcohol dehydrogenases, catalytic domain"/>
    <property type="match status" value="1"/>
</dbReference>
<dbReference type="Gene3D" id="3.40.50.720">
    <property type="entry name" value="NAD(P)-binding Rossmann-like Domain"/>
    <property type="match status" value="1"/>
</dbReference>
<accession>A0AAU9J0B9</accession>